<dbReference type="PANTHER" id="PTHR30061">
    <property type="entry name" value="MALTOSE-BINDING PERIPLASMIC PROTEIN"/>
    <property type="match status" value="1"/>
</dbReference>
<evidence type="ECO:0000313" key="6">
    <source>
        <dbReference type="EMBL" id="EEG07054.1"/>
    </source>
</evidence>
<evidence type="ECO:0000256" key="1">
    <source>
        <dbReference type="ARBA" id="ARBA00008520"/>
    </source>
</evidence>
<comment type="function">
    <text evidence="5">Part of the ABC transporter complex MalEFGK involved in maltose/maltodextrin import. Binds maltose and higher maltodextrins.</text>
</comment>
<dbReference type="PANTHER" id="PTHR30061:SF50">
    <property type="entry name" value="MALTOSE_MALTODEXTRIN-BINDING PERIPLASMIC PROTEIN"/>
    <property type="match status" value="1"/>
</dbReference>
<dbReference type="GO" id="GO:0015144">
    <property type="term" value="F:carbohydrate transmembrane transporter activity"/>
    <property type="evidence" value="ECO:0007669"/>
    <property type="project" value="InterPro"/>
</dbReference>
<protein>
    <recommendedName>
        <fullName evidence="5">Maltodextrin-binding protein</fullName>
    </recommendedName>
</protein>
<dbReference type="Gene3D" id="3.40.190.10">
    <property type="entry name" value="Periplasmic binding protein-like II"/>
    <property type="match status" value="2"/>
</dbReference>
<dbReference type="InterPro" id="IPR006059">
    <property type="entry name" value="SBP"/>
</dbReference>
<evidence type="ECO:0000256" key="5">
    <source>
        <dbReference type="RuleBase" id="RU365005"/>
    </source>
</evidence>
<feature type="signal peptide" evidence="5">
    <location>
        <begin position="1"/>
        <end position="25"/>
    </location>
</feature>
<dbReference type="SUPFAM" id="SSF53850">
    <property type="entry name" value="Periplasmic binding protein-like II"/>
    <property type="match status" value="1"/>
</dbReference>
<evidence type="ECO:0000256" key="2">
    <source>
        <dbReference type="ARBA" id="ARBA00022448"/>
    </source>
</evidence>
<dbReference type="NCBIfam" id="NF007011">
    <property type="entry name" value="PRK09474.1"/>
    <property type="match status" value="1"/>
</dbReference>
<dbReference type="InterPro" id="IPR006060">
    <property type="entry name" value="Maltose/Cyclodextrin-bd"/>
</dbReference>
<dbReference type="Pfam" id="PF01547">
    <property type="entry name" value="SBP_bac_1"/>
    <property type="match status" value="1"/>
</dbReference>
<dbReference type="EMBL" id="ACIS01000011">
    <property type="protein sequence ID" value="EEG07054.1"/>
    <property type="molecule type" value="Genomic_DNA"/>
</dbReference>
<dbReference type="GO" id="GO:0042597">
    <property type="term" value="C:periplasmic space"/>
    <property type="evidence" value="ECO:0007669"/>
    <property type="project" value="UniProtKB-SubCell"/>
</dbReference>
<dbReference type="GO" id="GO:1901982">
    <property type="term" value="F:maltose binding"/>
    <property type="evidence" value="ECO:0007669"/>
    <property type="project" value="TreeGrafter"/>
</dbReference>
<keyword evidence="3 5" id="KW-0762">Sugar transport</keyword>
<feature type="chain" id="PRO_5013432386" description="Maltodextrin-binding protein" evidence="5">
    <location>
        <begin position="26"/>
        <end position="402"/>
    </location>
</feature>
<dbReference type="AlphaFoldDB" id="B9Z7Z9"/>
<comment type="similarity">
    <text evidence="1 5">Belongs to the bacterial solute-binding protein 1 family.</text>
</comment>
<dbReference type="GO" id="GO:0015768">
    <property type="term" value="P:maltose transport"/>
    <property type="evidence" value="ECO:0007669"/>
    <property type="project" value="TreeGrafter"/>
</dbReference>
<organism evidence="6 7">
    <name type="scientific">Pseudogulbenkiania ferrooxidans 2002</name>
    <dbReference type="NCBI Taxonomy" id="279714"/>
    <lineage>
        <taxon>Bacteria</taxon>
        <taxon>Pseudomonadati</taxon>
        <taxon>Pseudomonadota</taxon>
        <taxon>Betaproteobacteria</taxon>
        <taxon>Neisseriales</taxon>
        <taxon>Chromobacteriaceae</taxon>
        <taxon>Pseudogulbenkiania</taxon>
    </lineage>
</organism>
<accession>B9Z7Z9</accession>
<dbReference type="PRINTS" id="PR00181">
    <property type="entry name" value="MALTOSEBP"/>
</dbReference>
<evidence type="ECO:0000256" key="4">
    <source>
        <dbReference type="ARBA" id="ARBA00022729"/>
    </source>
</evidence>
<evidence type="ECO:0000256" key="3">
    <source>
        <dbReference type="ARBA" id="ARBA00022597"/>
    </source>
</evidence>
<dbReference type="GO" id="GO:0055052">
    <property type="term" value="C:ATP-binding cassette (ABC) transporter complex, substrate-binding subunit-containing"/>
    <property type="evidence" value="ECO:0007669"/>
    <property type="project" value="TreeGrafter"/>
</dbReference>
<reference evidence="6 7" key="1">
    <citation type="submission" date="2009-02" db="EMBL/GenBank/DDBJ databases">
        <title>Sequencing of the draft genome and assembly of Lutiella nitroferrum 2002.</title>
        <authorList>
            <consortium name="US DOE Joint Genome Institute (JGI-PGF)"/>
            <person name="Lucas S."/>
            <person name="Copeland A."/>
            <person name="Lapidus A."/>
            <person name="Glavina del Rio T."/>
            <person name="Tice H."/>
            <person name="Bruce D."/>
            <person name="Goodwin L."/>
            <person name="Pitluck S."/>
            <person name="Larimer F."/>
            <person name="Land M.L."/>
            <person name="Hauser L."/>
            <person name="Coates J.D."/>
        </authorList>
    </citation>
    <scope>NUCLEOTIDE SEQUENCE [LARGE SCALE GENOMIC DNA]</scope>
    <source>
        <strain evidence="6 7">2002</strain>
    </source>
</reference>
<name>B9Z7Z9_9NEIS</name>
<dbReference type="Proteomes" id="UP000003165">
    <property type="component" value="Unassembled WGS sequence"/>
</dbReference>
<comment type="subcellular location">
    <subcellularLocation>
        <location evidence="5">Periplasm</location>
    </subcellularLocation>
</comment>
<keyword evidence="7" id="KW-1185">Reference proteome</keyword>
<comment type="caution">
    <text evidence="6">The sequence shown here is derived from an EMBL/GenBank/DDBJ whole genome shotgun (WGS) entry which is preliminary data.</text>
</comment>
<gene>
    <name evidence="6" type="ORF">FuraDRAFT_3485</name>
</gene>
<dbReference type="InterPro" id="IPR006311">
    <property type="entry name" value="TAT_signal"/>
</dbReference>
<keyword evidence="2 5" id="KW-0813">Transport</keyword>
<proteinExistence type="inferred from homology"/>
<sequence length="402" mass="42870" precursor="true">MSMTRRHFGKTAILSLSLAVAGAFAAPYAAAADNGKLVIWINGDKGYRGLAKVGEEFTKKTGVPVVVEHPEDAPSKFQQAAAAGKGPDIWIWPHDRLGEWTGAGLLSPVSPSKKVRNEIEDMGWKAFTSGGKVWGYPISIESVALIYNKDLVPTPPKTFEDVFALDKKLSASGKKAILWDFTNTYFTWPLLGAGGGYPFKLKGDGTYDPQNVGVNNAGAAAGVSTLMKLINAGVMPKSASYADMEAGVNKGKVAMMISGPWAWDNLKKSRINFGVAPIPTVNGKPAAPFVGVLGAMINASSKNKELATEFIENSMLTVQGLKMINDDVAIGVPANKAFYNQLKSDPNIQATMMSAKGGAPMPNNPEMGKFWSTMQTTLQNITQGRQDVKAGLDAAAERIKAK</sequence>
<dbReference type="PROSITE" id="PS51318">
    <property type="entry name" value="TAT"/>
    <property type="match status" value="1"/>
</dbReference>
<dbReference type="eggNOG" id="COG2182">
    <property type="taxonomic scope" value="Bacteria"/>
</dbReference>
<dbReference type="GO" id="GO:0042956">
    <property type="term" value="P:maltodextrin transmembrane transport"/>
    <property type="evidence" value="ECO:0007669"/>
    <property type="project" value="TreeGrafter"/>
</dbReference>
<evidence type="ECO:0000313" key="7">
    <source>
        <dbReference type="Proteomes" id="UP000003165"/>
    </source>
</evidence>
<keyword evidence="4 5" id="KW-0732">Signal</keyword>
<dbReference type="RefSeq" id="WP_008955504.1">
    <property type="nucleotide sequence ID" value="NZ_ACIS01000011.1"/>
</dbReference>
<keyword evidence="5" id="KW-0574">Periplasm</keyword>